<dbReference type="PANTHER" id="PTHR47691">
    <property type="entry name" value="REGULATOR-RELATED"/>
    <property type="match status" value="1"/>
</dbReference>
<evidence type="ECO:0000256" key="1">
    <source>
        <dbReference type="SAM" id="MobiDB-lite"/>
    </source>
</evidence>
<evidence type="ECO:0000313" key="3">
    <source>
        <dbReference type="EMBL" id="GIG49173.1"/>
    </source>
</evidence>
<dbReference type="Pfam" id="PF13424">
    <property type="entry name" value="TPR_12"/>
    <property type="match status" value="1"/>
</dbReference>
<dbReference type="Gene3D" id="3.40.50.300">
    <property type="entry name" value="P-loop containing nucleotide triphosphate hydrolases"/>
    <property type="match status" value="1"/>
</dbReference>
<dbReference type="SMART" id="SM00028">
    <property type="entry name" value="TPR"/>
    <property type="match status" value="5"/>
</dbReference>
<dbReference type="InterPro" id="IPR011990">
    <property type="entry name" value="TPR-like_helical_dom_sf"/>
</dbReference>
<dbReference type="EMBL" id="BONQ01000112">
    <property type="protein sequence ID" value="GIG49173.1"/>
    <property type="molecule type" value="Genomic_DNA"/>
</dbReference>
<dbReference type="InterPro" id="IPR027417">
    <property type="entry name" value="P-loop_NTPase"/>
</dbReference>
<dbReference type="InterPro" id="IPR041664">
    <property type="entry name" value="AAA_16"/>
</dbReference>
<comment type="caution">
    <text evidence="3">The sequence shown here is derived from an EMBL/GenBank/DDBJ whole genome shotgun (WGS) entry which is preliminary data.</text>
</comment>
<protein>
    <recommendedName>
        <fullName evidence="2">Orc1-like AAA ATPase domain-containing protein</fullName>
    </recommendedName>
</protein>
<dbReference type="AlphaFoldDB" id="A0A919PVG9"/>
<sequence>MVAALPKPDVAEGPVRDLVDALHELHHRAGWPSLRRIAKEVGCSHTTVWAAFAEPKVPRWGLLELIVESLDGDTAAFHRLWLAASSADPPPATAPAVTPPAVTPPAVTPPAVTTPGATPPRQLIADVSGFVCRRAEIAALDASLAGNGSAVTVVAISGTAGVGKTALAVHWAHQAADRFPDGHLYLNLRGFDPTGQPLTTSQAVRALLDAFDVPPQRIPATIDGQLALYRSILSGRRMLLVLDNARSAEQVRPLLPGTASCSTVVTSRNDLFGLVVGEGAHPLVLDLMPAADARDLIAGRIGAGRVAAEPAAVDLIVERCARLPLALAVVAARAATHPRFGLAAVADELSVARGGLDSFGSEDLTTDLRAVISWSYVQLSPDGAGLFRLLGGHPGPDLTVPATASTAGSGAGPARRLLSELAATNLVTEHLPGRYHLHDLLRSYASELAEAGDPQERRAAVVRMLDHYLHTAHRAALILNPYRHPIALEPAAPGVTPESLAGYAQALAWLTAERPVLLAAVRLAADAGLDRHAWQLAWTMTTFLDRRGHWHDWLALSRAAVEAADRLPDPQGQAYAHRGLGLAHFRLNQYEPAQAELSTAAGLFAARGDASGQAHAELDLSWTCERAGRHRDALAHARRSLDLHSAADDLPGQARALNSIGWFAALLHDHTTALAYCRRAHALFQQLGDPVGQAATLDSIGYANHQLGDHAEAAGCYRRAVAMFREAGDRYHEAQSLANLGDALLAAADTGGAHHEWRTALRILDELGHPDAQRVRHRLAVPVS</sequence>
<reference evidence="3" key="1">
    <citation type="submission" date="2021-01" db="EMBL/GenBank/DDBJ databases">
        <title>Whole genome shotgun sequence of Dactylosporangium siamense NBRC 106093.</title>
        <authorList>
            <person name="Komaki H."/>
            <person name="Tamura T."/>
        </authorList>
    </citation>
    <scope>NUCLEOTIDE SEQUENCE</scope>
    <source>
        <strain evidence="3">NBRC 106093</strain>
    </source>
</reference>
<gene>
    <name evidence="3" type="ORF">Dsi01nite_072140</name>
</gene>
<dbReference type="Pfam" id="PF13191">
    <property type="entry name" value="AAA_16"/>
    <property type="match status" value="1"/>
</dbReference>
<proteinExistence type="predicted"/>
<feature type="compositionally biased region" description="Pro residues" evidence="1">
    <location>
        <begin position="89"/>
        <end position="108"/>
    </location>
</feature>
<feature type="compositionally biased region" description="Low complexity" evidence="1">
    <location>
        <begin position="109"/>
        <end position="119"/>
    </location>
</feature>
<dbReference type="Proteomes" id="UP000660611">
    <property type="component" value="Unassembled WGS sequence"/>
</dbReference>
<feature type="region of interest" description="Disordered" evidence="1">
    <location>
        <begin position="89"/>
        <end position="119"/>
    </location>
</feature>
<feature type="domain" description="Orc1-like AAA ATPase" evidence="2">
    <location>
        <begin position="130"/>
        <end position="251"/>
    </location>
</feature>
<accession>A0A919PVG9</accession>
<dbReference type="PANTHER" id="PTHR47691:SF3">
    <property type="entry name" value="HTH-TYPE TRANSCRIPTIONAL REGULATOR RV0890C-RELATED"/>
    <property type="match status" value="1"/>
</dbReference>
<dbReference type="Gene3D" id="1.25.40.10">
    <property type="entry name" value="Tetratricopeptide repeat domain"/>
    <property type="match status" value="1"/>
</dbReference>
<dbReference type="SUPFAM" id="SSF52540">
    <property type="entry name" value="P-loop containing nucleoside triphosphate hydrolases"/>
    <property type="match status" value="1"/>
</dbReference>
<name>A0A919PVG9_9ACTN</name>
<dbReference type="InterPro" id="IPR019734">
    <property type="entry name" value="TPR_rpt"/>
</dbReference>
<evidence type="ECO:0000313" key="4">
    <source>
        <dbReference type="Proteomes" id="UP000660611"/>
    </source>
</evidence>
<dbReference type="SUPFAM" id="SSF48452">
    <property type="entry name" value="TPR-like"/>
    <property type="match status" value="1"/>
</dbReference>
<organism evidence="3 4">
    <name type="scientific">Dactylosporangium siamense</name>
    <dbReference type="NCBI Taxonomy" id="685454"/>
    <lineage>
        <taxon>Bacteria</taxon>
        <taxon>Bacillati</taxon>
        <taxon>Actinomycetota</taxon>
        <taxon>Actinomycetes</taxon>
        <taxon>Micromonosporales</taxon>
        <taxon>Micromonosporaceae</taxon>
        <taxon>Dactylosporangium</taxon>
    </lineage>
</organism>
<keyword evidence="4" id="KW-1185">Reference proteome</keyword>
<dbReference type="PRINTS" id="PR00364">
    <property type="entry name" value="DISEASERSIST"/>
</dbReference>
<evidence type="ECO:0000259" key="2">
    <source>
        <dbReference type="Pfam" id="PF13191"/>
    </source>
</evidence>